<dbReference type="SUPFAM" id="SSF56219">
    <property type="entry name" value="DNase I-like"/>
    <property type="match status" value="1"/>
</dbReference>
<dbReference type="InterPro" id="IPR036691">
    <property type="entry name" value="Endo/exonu/phosph_ase_sf"/>
</dbReference>
<dbReference type="GO" id="GO:0061343">
    <property type="term" value="P:cell adhesion involved in heart morphogenesis"/>
    <property type="evidence" value="ECO:0007669"/>
    <property type="project" value="TreeGrafter"/>
</dbReference>
<dbReference type="Pfam" id="PF14529">
    <property type="entry name" value="Exo_endo_phos_2"/>
    <property type="match status" value="1"/>
</dbReference>
<accession>A0A2W1BXY4</accession>
<keyword evidence="4" id="KW-1185">Reference proteome</keyword>
<proteinExistence type="predicted"/>
<dbReference type="AlphaFoldDB" id="A0A2W1BXY4"/>
<dbReference type="EMBL" id="KZ149923">
    <property type="protein sequence ID" value="PZC77680.1"/>
    <property type="molecule type" value="Genomic_DNA"/>
</dbReference>
<reference evidence="3 4" key="1">
    <citation type="journal article" date="2017" name="BMC Biol.">
        <title>Genomic innovations, transcriptional plasticity and gene loss underlying the evolution and divergence of two highly polyphagous and invasive Helicoverpa pest species.</title>
        <authorList>
            <person name="Pearce S.L."/>
            <person name="Clarke D.F."/>
            <person name="East P.D."/>
            <person name="Elfekih S."/>
            <person name="Gordon K.H."/>
            <person name="Jermiin L.S."/>
            <person name="McGaughran A."/>
            <person name="Oakeshott J.G."/>
            <person name="Papanikolaou A."/>
            <person name="Perera O.P."/>
            <person name="Rane R.V."/>
            <person name="Richards S."/>
            <person name="Tay W.T."/>
            <person name="Walsh T.K."/>
            <person name="Anderson A."/>
            <person name="Anderson C.J."/>
            <person name="Asgari S."/>
            <person name="Board P.G."/>
            <person name="Bretschneider A."/>
            <person name="Campbell P.M."/>
            <person name="Chertemps T."/>
            <person name="Christeller J.T."/>
            <person name="Coppin C.W."/>
            <person name="Downes S.J."/>
            <person name="Duan G."/>
            <person name="Farnsworth C.A."/>
            <person name="Good R.T."/>
            <person name="Han L.B."/>
            <person name="Han Y.C."/>
            <person name="Hatje K."/>
            <person name="Horne I."/>
            <person name="Huang Y.P."/>
            <person name="Hughes D.S."/>
            <person name="Jacquin-Joly E."/>
            <person name="James W."/>
            <person name="Jhangiani S."/>
            <person name="Kollmar M."/>
            <person name="Kuwar S.S."/>
            <person name="Li S."/>
            <person name="Liu N.Y."/>
            <person name="Maibeche M.T."/>
            <person name="Miller J.R."/>
            <person name="Montagne N."/>
            <person name="Perry T."/>
            <person name="Qu J."/>
            <person name="Song S.V."/>
            <person name="Sutton G.G."/>
            <person name="Vogel H."/>
            <person name="Walenz B.P."/>
            <person name="Xu W."/>
            <person name="Zhang H.J."/>
            <person name="Zou Z."/>
            <person name="Batterham P."/>
            <person name="Edwards O.R."/>
            <person name="Feyereisen R."/>
            <person name="Gibbs R.A."/>
            <person name="Heckel D.G."/>
            <person name="McGrath A."/>
            <person name="Robin C."/>
            <person name="Scherer S.E."/>
            <person name="Worley K.C."/>
            <person name="Wu Y.D."/>
        </authorList>
    </citation>
    <scope>NUCLEOTIDE SEQUENCE [LARGE SCALE GENOMIC DNA]</scope>
    <source>
        <strain evidence="3">Harm_GR_Male_#8</strain>
        <tissue evidence="3">Whole organism</tissue>
    </source>
</reference>
<feature type="region of interest" description="Disordered" evidence="1">
    <location>
        <begin position="1"/>
        <end position="53"/>
    </location>
</feature>
<dbReference type="GO" id="GO:0031012">
    <property type="term" value="C:extracellular matrix"/>
    <property type="evidence" value="ECO:0007669"/>
    <property type="project" value="TreeGrafter"/>
</dbReference>
<evidence type="ECO:0000313" key="4">
    <source>
        <dbReference type="Proteomes" id="UP000249218"/>
    </source>
</evidence>
<dbReference type="PANTHER" id="PTHR33395">
    <property type="entry name" value="TRANSCRIPTASE, PUTATIVE-RELATED-RELATED"/>
    <property type="match status" value="1"/>
</dbReference>
<dbReference type="GO" id="GO:0007508">
    <property type="term" value="P:larval heart development"/>
    <property type="evidence" value="ECO:0007669"/>
    <property type="project" value="TreeGrafter"/>
</dbReference>
<sequence length="631" mass="71067">MPRTVRTPPKESSASNITQASSEPNIPAAAPESSNVCVRQKRPRMDGSPEPEFQCPKTELIDCIRQEIRSVLSLEISANIKKSITIELGDIKSVFNDLKQSVDFMSEEFDRMKAELETCRNGNKILHKENDSLRHTISELSSRVNLIEQHARQQNIEINGIPESKAENLVKTVQQIGNVISCSIKDDDILSVVRVRKLDPESSNPRAVVVKLRSMLLRDTILTSVMNYNKAHPDKKLNSQHLGYANSIKPVFVSEHLDRASTPLGSKKGGGVLIAVSKAIDSSRVAKWESDAEDLWVKLKTRSGTGDLYICAAYLPPPVQLGLLDSILNNVEAVMESARGDVIIAGDFNLGFIDWSTDNTLCNSPCTIAGNFANRLGYTLVDFMSSNSITQINTVKNCYNRTLDLILCNFQGGSVSECKNPMSLVDVHHPPLDITIKNISPAILKSKCSVKYNFWKANFVLANERLRSIDWARLFSGLADVDLMVDVFYEQLNRIVDECVPKHNRQNNKFPVWFSKCLIRLLNEKEKLRLRFKKYKNPRDKYEYRILEERSRIMIKSCYRTYVTNTEDNIRLNPKAFWSFVKAKRAKSNGIPSEMYWNGKMATSGEEVKENISRKPGLSLKSPTALSKGGD</sequence>
<dbReference type="OrthoDB" id="7471137at2759"/>
<dbReference type="Gene3D" id="3.60.10.10">
    <property type="entry name" value="Endonuclease/exonuclease/phosphatase"/>
    <property type="match status" value="1"/>
</dbReference>
<organism evidence="3 4">
    <name type="scientific">Helicoverpa armigera</name>
    <name type="common">Cotton bollworm</name>
    <name type="synonym">Heliothis armigera</name>
    <dbReference type="NCBI Taxonomy" id="29058"/>
    <lineage>
        <taxon>Eukaryota</taxon>
        <taxon>Metazoa</taxon>
        <taxon>Ecdysozoa</taxon>
        <taxon>Arthropoda</taxon>
        <taxon>Hexapoda</taxon>
        <taxon>Insecta</taxon>
        <taxon>Pterygota</taxon>
        <taxon>Neoptera</taxon>
        <taxon>Endopterygota</taxon>
        <taxon>Lepidoptera</taxon>
        <taxon>Glossata</taxon>
        <taxon>Ditrysia</taxon>
        <taxon>Noctuoidea</taxon>
        <taxon>Noctuidae</taxon>
        <taxon>Heliothinae</taxon>
        <taxon>Helicoverpa</taxon>
    </lineage>
</organism>
<evidence type="ECO:0000259" key="2">
    <source>
        <dbReference type="Pfam" id="PF14529"/>
    </source>
</evidence>
<protein>
    <recommendedName>
        <fullName evidence="2">Endonuclease/exonuclease/phosphatase domain-containing protein</fullName>
    </recommendedName>
</protein>
<gene>
    <name evidence="3" type="primary">HaOG203124</name>
    <name evidence="3" type="ORF">B5X24_HaOG203124</name>
</gene>
<dbReference type="GO" id="GO:0003824">
    <property type="term" value="F:catalytic activity"/>
    <property type="evidence" value="ECO:0007669"/>
    <property type="project" value="InterPro"/>
</dbReference>
<dbReference type="PANTHER" id="PTHR33395:SF22">
    <property type="entry name" value="REVERSE TRANSCRIPTASE DOMAIN-CONTAINING PROTEIN"/>
    <property type="match status" value="1"/>
</dbReference>
<evidence type="ECO:0000256" key="1">
    <source>
        <dbReference type="SAM" id="MobiDB-lite"/>
    </source>
</evidence>
<evidence type="ECO:0000313" key="3">
    <source>
        <dbReference type="EMBL" id="PZC77680.1"/>
    </source>
</evidence>
<dbReference type="InterPro" id="IPR005135">
    <property type="entry name" value="Endo/exonuclease/phosphatase"/>
</dbReference>
<feature type="region of interest" description="Disordered" evidence="1">
    <location>
        <begin position="608"/>
        <end position="631"/>
    </location>
</feature>
<feature type="compositionally biased region" description="Polar residues" evidence="1">
    <location>
        <begin position="10"/>
        <end position="24"/>
    </location>
</feature>
<dbReference type="Proteomes" id="UP000249218">
    <property type="component" value="Unassembled WGS sequence"/>
</dbReference>
<name>A0A2W1BXY4_HELAM</name>
<feature type="domain" description="Endonuclease/exonuclease/phosphatase" evidence="2">
    <location>
        <begin position="309"/>
        <end position="409"/>
    </location>
</feature>